<evidence type="ECO:0000256" key="6">
    <source>
        <dbReference type="ARBA" id="ARBA00023004"/>
    </source>
</evidence>
<evidence type="ECO:0000259" key="9">
    <source>
        <dbReference type="Pfam" id="PF00266"/>
    </source>
</evidence>
<keyword evidence="7" id="KW-0411">Iron-sulfur</keyword>
<dbReference type="PANTHER" id="PTHR11601">
    <property type="entry name" value="CYSTEINE DESULFURYLASE FAMILY MEMBER"/>
    <property type="match status" value="1"/>
</dbReference>
<keyword evidence="6" id="KW-0408">Iron</keyword>
<keyword evidence="5" id="KW-0663">Pyridoxal phosphate</keyword>
<dbReference type="PIRSF" id="PIRSF005572">
    <property type="entry name" value="NifS"/>
    <property type="match status" value="1"/>
</dbReference>
<evidence type="ECO:0000256" key="5">
    <source>
        <dbReference type="ARBA" id="ARBA00022898"/>
    </source>
</evidence>
<keyword evidence="4" id="KW-0479">Metal-binding</keyword>
<comment type="similarity">
    <text evidence="2">Belongs to the class-V pyridoxal-phosphate-dependent aminotransferase family. NifS/IscS subfamily.</text>
</comment>
<sequence>MEIYLDHAATSPMTENAIAAYLAAARGTPGNPSSQHAWGSAAKHQLELARAKLAGLYGMAADEVLFTSGATESMNWAIQTIAEQSGLIFAAPIEHSCAIEPLRRLGDRVAWLPVNSGGDIDFEAAAEQLKAHASQIAGLIVMGANNETGVIQPVRQLASLVKRLNGGALVLSDLVALAAWGSIGETIEWVDLGVLSPHKVGGPVGVGVVLRRRGVKMAPFLLGGAQEYDQRAGTVSLPLISSGVVALADADRVRGEYRQHCRILQRRLELGLEALDIGVEIVGRDRERVAITSAIFPGIRAEDLLFLLDERGVRASAGAACASGAMQPSHVLLAQGYGRHDALSQVRFSYSAALGASDIDDVIRVVGEEVAKLRSNRGLSCG</sequence>
<dbReference type="Pfam" id="PF00266">
    <property type="entry name" value="Aminotran_5"/>
    <property type="match status" value="1"/>
</dbReference>
<dbReference type="Gene3D" id="3.40.640.10">
    <property type="entry name" value="Type I PLP-dependent aspartate aminotransferase-like (Major domain)"/>
    <property type="match status" value="1"/>
</dbReference>
<evidence type="ECO:0000256" key="3">
    <source>
        <dbReference type="ARBA" id="ARBA00022679"/>
    </source>
</evidence>
<dbReference type="InterPro" id="IPR016454">
    <property type="entry name" value="Cysteine_dSase"/>
</dbReference>
<gene>
    <name evidence="10" type="ORF">AB6A68_05920</name>
</gene>
<feature type="domain" description="Aminotransferase class V" evidence="9">
    <location>
        <begin position="3"/>
        <end position="361"/>
    </location>
</feature>
<evidence type="ECO:0000313" key="11">
    <source>
        <dbReference type="Proteomes" id="UP001560267"/>
    </source>
</evidence>
<organism evidence="10 11">
    <name type="scientific">Ferrimicrobium acidiphilum</name>
    <dbReference type="NCBI Taxonomy" id="121039"/>
    <lineage>
        <taxon>Bacteria</taxon>
        <taxon>Bacillati</taxon>
        <taxon>Actinomycetota</taxon>
        <taxon>Acidimicrobiia</taxon>
        <taxon>Acidimicrobiales</taxon>
        <taxon>Acidimicrobiaceae</taxon>
        <taxon>Ferrimicrobium</taxon>
    </lineage>
</organism>
<protein>
    <submittedName>
        <fullName evidence="10">Aminotransferase class V-fold PLP-dependent enzyme</fullName>
    </submittedName>
</protein>
<dbReference type="EMBL" id="JBFSHR010000015">
    <property type="protein sequence ID" value="MEX6429375.1"/>
    <property type="molecule type" value="Genomic_DNA"/>
</dbReference>
<dbReference type="InterPro" id="IPR000192">
    <property type="entry name" value="Aminotrans_V_dom"/>
</dbReference>
<evidence type="ECO:0000256" key="7">
    <source>
        <dbReference type="ARBA" id="ARBA00023014"/>
    </source>
</evidence>
<dbReference type="PANTHER" id="PTHR11601:SF34">
    <property type="entry name" value="CYSTEINE DESULFURASE"/>
    <property type="match status" value="1"/>
</dbReference>
<name>A0ABV3Y1J1_9ACTN</name>
<evidence type="ECO:0000313" key="10">
    <source>
        <dbReference type="EMBL" id="MEX6429375.1"/>
    </source>
</evidence>
<evidence type="ECO:0000256" key="4">
    <source>
        <dbReference type="ARBA" id="ARBA00022723"/>
    </source>
</evidence>
<comment type="cofactor">
    <cofactor evidence="1">
        <name>pyridoxal 5'-phosphate</name>
        <dbReference type="ChEBI" id="CHEBI:597326"/>
    </cofactor>
</comment>
<dbReference type="Gene3D" id="3.90.1150.10">
    <property type="entry name" value="Aspartate Aminotransferase, domain 1"/>
    <property type="match status" value="1"/>
</dbReference>
<comment type="catalytic activity">
    <reaction evidence="8">
        <text>(sulfur carrier)-H + L-cysteine = (sulfur carrier)-SH + L-alanine</text>
        <dbReference type="Rhea" id="RHEA:43892"/>
        <dbReference type="Rhea" id="RHEA-COMP:14737"/>
        <dbReference type="Rhea" id="RHEA-COMP:14739"/>
        <dbReference type="ChEBI" id="CHEBI:29917"/>
        <dbReference type="ChEBI" id="CHEBI:35235"/>
        <dbReference type="ChEBI" id="CHEBI:57972"/>
        <dbReference type="ChEBI" id="CHEBI:64428"/>
        <dbReference type="EC" id="2.8.1.7"/>
    </reaction>
</comment>
<comment type="caution">
    <text evidence="10">The sequence shown here is derived from an EMBL/GenBank/DDBJ whole genome shotgun (WGS) entry which is preliminary data.</text>
</comment>
<dbReference type="GO" id="GO:0008483">
    <property type="term" value="F:transaminase activity"/>
    <property type="evidence" value="ECO:0007669"/>
    <property type="project" value="UniProtKB-KW"/>
</dbReference>
<evidence type="ECO:0000256" key="8">
    <source>
        <dbReference type="ARBA" id="ARBA00050776"/>
    </source>
</evidence>
<dbReference type="SUPFAM" id="SSF53383">
    <property type="entry name" value="PLP-dependent transferases"/>
    <property type="match status" value="1"/>
</dbReference>
<keyword evidence="11" id="KW-1185">Reference proteome</keyword>
<dbReference type="Proteomes" id="UP001560267">
    <property type="component" value="Unassembled WGS sequence"/>
</dbReference>
<keyword evidence="10" id="KW-0032">Aminotransferase</keyword>
<evidence type="ECO:0000256" key="2">
    <source>
        <dbReference type="ARBA" id="ARBA00006490"/>
    </source>
</evidence>
<dbReference type="InterPro" id="IPR015421">
    <property type="entry name" value="PyrdxlP-dep_Trfase_major"/>
</dbReference>
<dbReference type="Gene3D" id="1.10.260.50">
    <property type="match status" value="1"/>
</dbReference>
<dbReference type="InterPro" id="IPR015422">
    <property type="entry name" value="PyrdxlP-dep_Trfase_small"/>
</dbReference>
<dbReference type="InterPro" id="IPR015424">
    <property type="entry name" value="PyrdxlP-dep_Trfase"/>
</dbReference>
<reference evidence="10 11" key="1">
    <citation type="submission" date="2024-07" db="EMBL/GenBank/DDBJ databases">
        <title>Draft Genome Sequence of Ferrimicrobium acidiphilum Strain YE2023, Isolated from a Pulp of Bioleach Reactor.</title>
        <authorList>
            <person name="Elkina Y.A."/>
            <person name="Bulaeva A.G."/>
            <person name="Beletsky A.V."/>
            <person name="Mardanov A.V."/>
        </authorList>
    </citation>
    <scope>NUCLEOTIDE SEQUENCE [LARGE SCALE GENOMIC DNA]</scope>
    <source>
        <strain evidence="10 11">YE2023</strain>
    </source>
</reference>
<keyword evidence="3" id="KW-0808">Transferase</keyword>
<dbReference type="RefSeq" id="WP_298386687.1">
    <property type="nucleotide sequence ID" value="NZ_JBFSHR010000015.1"/>
</dbReference>
<accession>A0ABV3Y1J1</accession>
<evidence type="ECO:0000256" key="1">
    <source>
        <dbReference type="ARBA" id="ARBA00001933"/>
    </source>
</evidence>
<proteinExistence type="inferred from homology"/>